<dbReference type="EMBL" id="FXEG02000003">
    <property type="protein sequence ID" value="SOX53930.1"/>
    <property type="molecule type" value="Genomic_DNA"/>
</dbReference>
<evidence type="ECO:0000313" key="3">
    <source>
        <dbReference type="Proteomes" id="UP000236318"/>
    </source>
</evidence>
<feature type="compositionally biased region" description="Low complexity" evidence="1">
    <location>
        <begin position="153"/>
        <end position="167"/>
    </location>
</feature>
<keyword evidence="3" id="KW-1185">Reference proteome</keyword>
<organism evidence="2 3">
    <name type="scientific">Mycobacterium ahvazicum</name>
    <dbReference type="NCBI Taxonomy" id="1964395"/>
    <lineage>
        <taxon>Bacteria</taxon>
        <taxon>Bacillati</taxon>
        <taxon>Actinomycetota</taxon>
        <taxon>Actinomycetes</taxon>
        <taxon>Mycobacteriales</taxon>
        <taxon>Mycobacteriaceae</taxon>
        <taxon>Mycobacterium</taxon>
        <taxon>Mycobacterium simiae complex</taxon>
    </lineage>
</organism>
<accession>A0A2K4YAW7</accession>
<reference evidence="2" key="1">
    <citation type="submission" date="2018-01" db="EMBL/GenBank/DDBJ databases">
        <authorList>
            <consortium name="Urmite Genomes"/>
        </authorList>
    </citation>
    <scope>NUCLEOTIDE SEQUENCE [LARGE SCALE GENOMIC DNA]</scope>
    <source>
        <strain evidence="2">AFP003</strain>
    </source>
</reference>
<dbReference type="Proteomes" id="UP000236318">
    <property type="component" value="Unassembled WGS sequence"/>
</dbReference>
<feature type="region of interest" description="Disordered" evidence="1">
    <location>
        <begin position="106"/>
        <end position="201"/>
    </location>
</feature>
<protein>
    <submittedName>
        <fullName evidence="2">Uncharacterized protein</fullName>
    </submittedName>
</protein>
<proteinExistence type="predicted"/>
<feature type="compositionally biased region" description="Pro residues" evidence="1">
    <location>
        <begin position="128"/>
        <end position="152"/>
    </location>
</feature>
<feature type="region of interest" description="Disordered" evidence="1">
    <location>
        <begin position="19"/>
        <end position="48"/>
    </location>
</feature>
<comment type="caution">
    <text evidence="2">The sequence shown here is derived from an EMBL/GenBank/DDBJ whole genome shotgun (WGS) entry which is preliminary data.</text>
</comment>
<dbReference type="AlphaFoldDB" id="A0A2K4YAW7"/>
<name>A0A2K4YAW7_9MYCO</name>
<gene>
    <name evidence="2" type="ORF">MAAFP003_2606</name>
</gene>
<evidence type="ECO:0000313" key="2">
    <source>
        <dbReference type="EMBL" id="SOX53930.1"/>
    </source>
</evidence>
<sequence>MMEIVTGCNRESPLGFRAHSQMRGGARRSRRGMTESNRSEMWPSDTTATRRRPVPALVVVIAALISSSVASGPMHRAAVGIPNGARSANISPTGERGVLLIGQLGPAPLGDITPDPPPGIPAPTAKPLEPPVAAPPPRAQQPQAPKPQPQAPAPQEQAPAPGAPREATSSSRPEAGDAWNGMLREAAHGKRQGHTCGHADT</sequence>
<evidence type="ECO:0000256" key="1">
    <source>
        <dbReference type="SAM" id="MobiDB-lite"/>
    </source>
</evidence>